<protein>
    <submittedName>
        <fullName evidence="1">Uncharacterized protein</fullName>
    </submittedName>
</protein>
<organism evidence="1">
    <name type="scientific">uncultured Segetibacter sp</name>
    <dbReference type="NCBI Taxonomy" id="481133"/>
    <lineage>
        <taxon>Bacteria</taxon>
        <taxon>Pseudomonadati</taxon>
        <taxon>Bacteroidota</taxon>
        <taxon>Chitinophagia</taxon>
        <taxon>Chitinophagales</taxon>
        <taxon>Chitinophagaceae</taxon>
        <taxon>Segetibacter</taxon>
        <taxon>environmental samples</taxon>
    </lineage>
</organism>
<name>A0A6J4TZ51_9BACT</name>
<dbReference type="EMBL" id="CADCVN010001536">
    <property type="protein sequence ID" value="CAA9536193.1"/>
    <property type="molecule type" value="Genomic_DNA"/>
</dbReference>
<proteinExistence type="predicted"/>
<evidence type="ECO:0000313" key="1">
    <source>
        <dbReference type="EMBL" id="CAA9536193.1"/>
    </source>
</evidence>
<reference evidence="1" key="1">
    <citation type="submission" date="2020-02" db="EMBL/GenBank/DDBJ databases">
        <authorList>
            <person name="Meier V. D."/>
        </authorList>
    </citation>
    <scope>NUCLEOTIDE SEQUENCE</scope>
    <source>
        <strain evidence="1">AVDCRST_MAG96</strain>
    </source>
</reference>
<gene>
    <name evidence="1" type="ORF">AVDCRST_MAG96-3925</name>
</gene>
<sequence>MQRGGATYADAITFGAENIEPALATEFSKVKGKKVIPFKGWDSDLTEYLELYNDLAAK</sequence>
<dbReference type="AlphaFoldDB" id="A0A6J4TZ51"/>
<accession>A0A6J4TZ51</accession>